<dbReference type="Proteomes" id="UP001346869">
    <property type="component" value="Unassembled WGS sequence"/>
</dbReference>
<evidence type="ECO:0000313" key="1">
    <source>
        <dbReference type="EMBL" id="KAK5847860.1"/>
    </source>
</evidence>
<sequence>MQLSFLLQRCPPALQQQPTAPVNSCIHYLPSLRGALRFMRGKLAPFISILCIPPLPGEAPAAHLAKARAAALSLPQIKAP</sequence>
<gene>
    <name evidence="1" type="ORF">PBY51_016955</name>
</gene>
<keyword evidence="2" id="KW-1185">Reference proteome</keyword>
<accession>A0AAN7WRV6</accession>
<comment type="caution">
    <text evidence="1">The sequence shown here is derived from an EMBL/GenBank/DDBJ whole genome shotgun (WGS) entry which is preliminary data.</text>
</comment>
<reference evidence="1 2" key="1">
    <citation type="journal article" date="2023" name="Genes (Basel)">
        <title>Chromosome-Level Genome Assembly and Circadian Gene Repertoire of the Patagonia Blennie Eleginops maclovinus-The Closest Ancestral Proxy of Antarctic Cryonotothenioids.</title>
        <authorList>
            <person name="Cheng C.C."/>
            <person name="Rivera-Colon A.G."/>
            <person name="Minhas B.F."/>
            <person name="Wilson L."/>
            <person name="Rayamajhi N."/>
            <person name="Vargas-Chacoff L."/>
            <person name="Catchen J.M."/>
        </authorList>
    </citation>
    <scope>NUCLEOTIDE SEQUENCE [LARGE SCALE GENOMIC DNA]</scope>
    <source>
        <strain evidence="1">JMC-PN-2008</strain>
    </source>
</reference>
<dbReference type="EMBL" id="JAUZQC010000026">
    <property type="protein sequence ID" value="KAK5847860.1"/>
    <property type="molecule type" value="Genomic_DNA"/>
</dbReference>
<proteinExistence type="predicted"/>
<reference evidence="1 2" key="2">
    <citation type="journal article" date="2023" name="Mol. Biol. Evol.">
        <title>Genomics of Secondarily Temperate Adaptation in the Only Non-Antarctic Icefish.</title>
        <authorList>
            <person name="Rivera-Colon A.G."/>
            <person name="Rayamajhi N."/>
            <person name="Minhas B.F."/>
            <person name="Madrigal G."/>
            <person name="Bilyk K.T."/>
            <person name="Yoon V."/>
            <person name="Hune M."/>
            <person name="Gregory S."/>
            <person name="Cheng C.H.C."/>
            <person name="Catchen J.M."/>
        </authorList>
    </citation>
    <scope>NUCLEOTIDE SEQUENCE [LARGE SCALE GENOMIC DNA]</scope>
    <source>
        <strain evidence="1">JMC-PN-2008</strain>
    </source>
</reference>
<evidence type="ECO:0000313" key="2">
    <source>
        <dbReference type="Proteomes" id="UP001346869"/>
    </source>
</evidence>
<protein>
    <submittedName>
        <fullName evidence="1">Uncharacterized protein</fullName>
    </submittedName>
</protein>
<dbReference type="AlphaFoldDB" id="A0AAN7WRV6"/>
<organism evidence="1 2">
    <name type="scientific">Eleginops maclovinus</name>
    <name type="common">Patagonian blennie</name>
    <name type="synonym">Eleginus maclovinus</name>
    <dbReference type="NCBI Taxonomy" id="56733"/>
    <lineage>
        <taxon>Eukaryota</taxon>
        <taxon>Metazoa</taxon>
        <taxon>Chordata</taxon>
        <taxon>Craniata</taxon>
        <taxon>Vertebrata</taxon>
        <taxon>Euteleostomi</taxon>
        <taxon>Actinopterygii</taxon>
        <taxon>Neopterygii</taxon>
        <taxon>Teleostei</taxon>
        <taxon>Neoteleostei</taxon>
        <taxon>Acanthomorphata</taxon>
        <taxon>Eupercaria</taxon>
        <taxon>Perciformes</taxon>
        <taxon>Notothenioidei</taxon>
        <taxon>Eleginopidae</taxon>
        <taxon>Eleginops</taxon>
    </lineage>
</organism>
<name>A0AAN7WRV6_ELEMC</name>